<feature type="compositionally biased region" description="Polar residues" evidence="14">
    <location>
        <begin position="66"/>
        <end position="89"/>
    </location>
</feature>
<dbReference type="Pfam" id="PF01265">
    <property type="entry name" value="Cyto_heme_lyase"/>
    <property type="match status" value="1"/>
</dbReference>
<evidence type="ECO:0000256" key="1">
    <source>
        <dbReference type="ARBA" id="ARBA00004273"/>
    </source>
</evidence>
<feature type="compositionally biased region" description="Low complexity" evidence="14">
    <location>
        <begin position="133"/>
        <end position="160"/>
    </location>
</feature>
<dbReference type="PROSITE" id="PS50089">
    <property type="entry name" value="ZF_RING_2"/>
    <property type="match status" value="1"/>
</dbReference>
<name>K1VVC2_TRIAC</name>
<feature type="compositionally biased region" description="Polar residues" evidence="14">
    <location>
        <begin position="530"/>
        <end position="544"/>
    </location>
</feature>
<dbReference type="InterPro" id="IPR001841">
    <property type="entry name" value="Znf_RING"/>
</dbReference>
<evidence type="ECO:0000256" key="8">
    <source>
        <dbReference type="ARBA" id="ARBA00022833"/>
    </source>
</evidence>
<evidence type="ECO:0000259" key="19">
    <source>
        <dbReference type="PROSITE" id="PS51292"/>
    </source>
</evidence>
<dbReference type="EC" id="4.4.1.17" evidence="3"/>
<evidence type="ECO:0000256" key="13">
    <source>
        <dbReference type="PROSITE-ProRule" id="PRU00175"/>
    </source>
</evidence>
<dbReference type="Pfam" id="PF12906">
    <property type="entry name" value="RINGv"/>
    <property type="match status" value="1"/>
</dbReference>
<keyword evidence="8" id="KW-0862">Zinc</keyword>
<evidence type="ECO:0000256" key="3">
    <source>
        <dbReference type="ARBA" id="ARBA00012218"/>
    </source>
</evidence>
<dbReference type="CDD" id="cd16495">
    <property type="entry name" value="RING_CH-C4HC3_MARCH"/>
    <property type="match status" value="1"/>
</dbReference>
<keyword evidence="9" id="KW-0408">Iron</keyword>
<keyword evidence="12" id="KW-0456">Lyase</keyword>
<dbReference type="PANTHER" id="PTHR12743">
    <property type="entry name" value="CYTOCHROME C1 HEME LYASE"/>
    <property type="match status" value="1"/>
</dbReference>
<feature type="domain" description="RING-type" evidence="17">
    <location>
        <begin position="171"/>
        <end position="223"/>
    </location>
</feature>
<dbReference type="Pfam" id="PF02179">
    <property type="entry name" value="BAG"/>
    <property type="match status" value="1"/>
</dbReference>
<dbReference type="Pfam" id="PF00240">
    <property type="entry name" value="ubiquitin"/>
    <property type="match status" value="1"/>
</dbReference>
<dbReference type="HOGENOM" id="CLU_296501_0_0_1"/>
<dbReference type="SMART" id="SM00213">
    <property type="entry name" value="UBQ"/>
    <property type="match status" value="1"/>
</dbReference>
<feature type="region of interest" description="Disordered" evidence="14">
    <location>
        <begin position="884"/>
        <end position="907"/>
    </location>
</feature>
<evidence type="ECO:0000256" key="15">
    <source>
        <dbReference type="SAM" id="Phobius"/>
    </source>
</evidence>
<dbReference type="InterPro" id="IPR036533">
    <property type="entry name" value="BAG_dom_sf"/>
</dbReference>
<dbReference type="InParanoid" id="K1VVC2"/>
<dbReference type="PROSITE" id="PS00822">
    <property type="entry name" value="CYTO_HEME_LYASE_2"/>
    <property type="match status" value="1"/>
</dbReference>
<evidence type="ECO:0000313" key="20">
    <source>
        <dbReference type="EMBL" id="EKD00723.1"/>
    </source>
</evidence>
<keyword evidence="4" id="KW-0349">Heme</keyword>
<dbReference type="PROSITE" id="PS50053">
    <property type="entry name" value="UBIQUITIN_2"/>
    <property type="match status" value="1"/>
</dbReference>
<feature type="transmembrane region" description="Helical" evidence="15">
    <location>
        <begin position="242"/>
        <end position="271"/>
    </location>
</feature>
<dbReference type="EMBL" id="AMBO01000334">
    <property type="protein sequence ID" value="EKD00723.1"/>
    <property type="molecule type" value="Genomic_DNA"/>
</dbReference>
<dbReference type="Proteomes" id="UP000006757">
    <property type="component" value="Unassembled WGS sequence"/>
</dbReference>
<dbReference type="InterPro" id="IPR011016">
    <property type="entry name" value="Znf_RING-CH"/>
</dbReference>
<keyword evidence="6 13" id="KW-0863">Zinc-finger</keyword>
<keyword evidence="21" id="KW-1185">Reference proteome</keyword>
<evidence type="ECO:0000256" key="14">
    <source>
        <dbReference type="SAM" id="MobiDB-lite"/>
    </source>
</evidence>
<sequence>MSATYPERLEREGSHVDESRIDSELEHQLRRRNVAHAEREAADQLGEPEPGNVAASGPAAGEYPSTGASTAHSFDTQPKNSMQEQLTPTPTVPLPDEGGQDAALQSSTPADGASAAALEINPAAQSAETGSKDTPPANAADSTAANATAPGTAPGTTGAGVIDEEGKERSCRICFGGVDEEGEMGRLMSPCLCSGSMRYVHVQCLAMWRAKNSKTFLECPQCKYTYVLRRGKWGDFILSSRALSLATAATFISMSLITGHFLLHFLLNLYQKGSHSSSAMGSTWESEDGTMVVYMGGATFILDLIDDSINAFIAITAQAFDMFEGSRWVSPLMLDFILRFLLGVALLGALSALSLLGSLRLLAPLQLIYTISLSGVISLDPVLSALGGSRSIIVGFVLLGVANSIVQVYDALHACAMFGLRFVESEIVEPTREQVTQATTPSVMKFNVGADSTQATPAAPKTCPEGMHAKPAAAMPADHPPVPAGMGADACPVNDDARKVWTDVAEQASKAAPARPQRAQLSTEREISSIPRSSHSQYTHNSEQAALPTPEEEQTDKWVYPSEQQFFNAMLRKNHKPRQADMRTIVPIHNAVNEKAWEDILMWEAGKGGDRCGGVRLTSFVGRPKERSPKAWIKTMFGYTPPFDRHDWIVDRCGTQIRYVIDFYTGKPDPNNPQKMAFYIDARPALDDWESIKTRLSGPASSRPTQLSPPARSGGQAAKAKRWMMTVCHGSFGASESPRVHRDNYSPLYFPTQPPNLSFSAFDSIVPPLSGRAAMSQFKNPFKRAQQENDSGQITVHVKWGRDRPHAAPTSRGLLLVADNRFNIPIPNPSLTPLSQLIGTLSHQTGVPASQLKLIYKGAVLKDPSLTISSYGITDGADLALVGKEGKGPEPPAPKPQQVVKKKNVQPETDQEDVLTDWIRGLVNGVVEPLEPAIATFVSYTNPKATNRPKQVPPFETLQREHARLSELLLRGLLDLDGVNIPSEWKNARQERKDGVKRLQGELNKVDDSWGERKRLVA</sequence>
<dbReference type="InterPro" id="IPR000511">
    <property type="entry name" value="Holocyt_c/c1_synthase"/>
</dbReference>
<evidence type="ECO:0000256" key="11">
    <source>
        <dbReference type="ARBA" id="ARBA00023136"/>
    </source>
</evidence>
<feature type="domain" description="RING-CH-type" evidence="19">
    <location>
        <begin position="163"/>
        <end position="229"/>
    </location>
</feature>
<feature type="compositionally biased region" description="Basic and acidic residues" evidence="14">
    <location>
        <begin position="7"/>
        <end position="28"/>
    </location>
</feature>
<feature type="transmembrane region" description="Helical" evidence="15">
    <location>
        <begin position="361"/>
        <end position="379"/>
    </location>
</feature>
<evidence type="ECO:0000256" key="10">
    <source>
        <dbReference type="ARBA" id="ARBA00023128"/>
    </source>
</evidence>
<dbReference type="PROSITE" id="PS51035">
    <property type="entry name" value="BAG"/>
    <property type="match status" value="1"/>
</dbReference>
<protein>
    <recommendedName>
        <fullName evidence="3">holocytochrome-c synthase</fullName>
        <ecNumber evidence="3">4.4.1.17</ecNumber>
    </recommendedName>
</protein>
<evidence type="ECO:0000256" key="7">
    <source>
        <dbReference type="ARBA" id="ARBA00022792"/>
    </source>
</evidence>
<feature type="region of interest" description="Disordered" evidence="14">
    <location>
        <begin position="1"/>
        <end position="162"/>
    </location>
</feature>
<dbReference type="PROSITE" id="PS51292">
    <property type="entry name" value="ZF_RING_CH"/>
    <property type="match status" value="1"/>
</dbReference>
<dbReference type="STRING" id="1220162.K1VVC2"/>
<comment type="similarity">
    <text evidence="2">Belongs to the cytochrome c-type heme lyase family.</text>
</comment>
<dbReference type="OrthoDB" id="4243at2759"/>
<evidence type="ECO:0000256" key="12">
    <source>
        <dbReference type="ARBA" id="ARBA00023239"/>
    </source>
</evidence>
<feature type="transmembrane region" description="Helical" evidence="15">
    <location>
        <begin position="336"/>
        <end position="355"/>
    </location>
</feature>
<dbReference type="Gene3D" id="1.20.58.120">
    <property type="entry name" value="BAG domain"/>
    <property type="match status" value="1"/>
</dbReference>
<feature type="domain" description="Ubiquitin-like" evidence="16">
    <location>
        <begin position="827"/>
        <end position="888"/>
    </location>
</feature>
<proteinExistence type="inferred from homology"/>
<dbReference type="GO" id="GO:0051087">
    <property type="term" value="F:protein-folding chaperone binding"/>
    <property type="evidence" value="ECO:0007669"/>
    <property type="project" value="InterPro"/>
</dbReference>
<dbReference type="Gene3D" id="3.30.40.10">
    <property type="entry name" value="Zinc/RING finger domain, C3HC4 (zinc finger)"/>
    <property type="match status" value="1"/>
</dbReference>
<feature type="transmembrane region" description="Helical" evidence="15">
    <location>
        <begin position="391"/>
        <end position="409"/>
    </location>
</feature>
<evidence type="ECO:0000256" key="2">
    <source>
        <dbReference type="ARBA" id="ARBA00007255"/>
    </source>
</evidence>
<evidence type="ECO:0000256" key="5">
    <source>
        <dbReference type="ARBA" id="ARBA00022723"/>
    </source>
</evidence>
<dbReference type="AlphaFoldDB" id="K1VVC2"/>
<dbReference type="SUPFAM" id="SSF63491">
    <property type="entry name" value="BAG domain"/>
    <property type="match status" value="1"/>
</dbReference>
<dbReference type="GO" id="GO:0004408">
    <property type="term" value="F:holocytochrome-c synthase activity"/>
    <property type="evidence" value="ECO:0007669"/>
    <property type="project" value="UniProtKB-EC"/>
</dbReference>
<reference evidence="20 21" key="1">
    <citation type="journal article" date="2012" name="Eukaryot. Cell">
        <title>Genome sequence of the Trichosporon asahii environmental strain CBS 8904.</title>
        <authorList>
            <person name="Yang R.Y."/>
            <person name="Li H.T."/>
            <person name="Zhu H."/>
            <person name="Zhou G.P."/>
            <person name="Wang M."/>
            <person name="Wang L."/>
        </authorList>
    </citation>
    <scope>NUCLEOTIDE SEQUENCE [LARGE SCALE GENOMIC DNA]</scope>
    <source>
        <strain evidence="20 21">CBS 8904</strain>
    </source>
</reference>
<comment type="caution">
    <text evidence="20">The sequence shown here is derived from an EMBL/GenBank/DDBJ whole genome shotgun (WGS) entry which is preliminary data.</text>
</comment>
<dbReference type="GO" id="GO:0005743">
    <property type="term" value="C:mitochondrial inner membrane"/>
    <property type="evidence" value="ECO:0007669"/>
    <property type="project" value="UniProtKB-SubCell"/>
</dbReference>
<accession>K1VVC2</accession>
<dbReference type="InterPro" id="IPR013083">
    <property type="entry name" value="Znf_RING/FYVE/PHD"/>
</dbReference>
<evidence type="ECO:0000256" key="9">
    <source>
        <dbReference type="ARBA" id="ARBA00023004"/>
    </source>
</evidence>
<dbReference type="SUPFAM" id="SSF57850">
    <property type="entry name" value="RING/U-box"/>
    <property type="match status" value="1"/>
</dbReference>
<evidence type="ECO:0000259" key="17">
    <source>
        <dbReference type="PROSITE" id="PS50089"/>
    </source>
</evidence>
<keyword evidence="5" id="KW-0479">Metal-binding</keyword>
<dbReference type="InterPro" id="IPR003103">
    <property type="entry name" value="BAG_domain"/>
</dbReference>
<gene>
    <name evidence="20" type="ORF">A1Q2_04915</name>
</gene>
<keyword evidence="11 15" id="KW-0472">Membrane</keyword>
<evidence type="ECO:0000313" key="21">
    <source>
        <dbReference type="Proteomes" id="UP000006757"/>
    </source>
</evidence>
<comment type="subcellular location">
    <subcellularLocation>
        <location evidence="1">Mitochondrion inner membrane</location>
    </subcellularLocation>
</comment>
<dbReference type="GO" id="GO:0008270">
    <property type="term" value="F:zinc ion binding"/>
    <property type="evidence" value="ECO:0007669"/>
    <property type="project" value="UniProtKB-KW"/>
</dbReference>
<dbReference type="InterPro" id="IPR000626">
    <property type="entry name" value="Ubiquitin-like_dom"/>
</dbReference>
<dbReference type="Gene3D" id="3.10.20.90">
    <property type="entry name" value="Phosphatidylinositol 3-kinase Catalytic Subunit, Chain A, domain 1"/>
    <property type="match status" value="1"/>
</dbReference>
<evidence type="ECO:0000259" key="16">
    <source>
        <dbReference type="PROSITE" id="PS50053"/>
    </source>
</evidence>
<dbReference type="InterPro" id="IPR029071">
    <property type="entry name" value="Ubiquitin-like_domsf"/>
</dbReference>
<feature type="compositionally biased region" description="Polar residues" evidence="14">
    <location>
        <begin position="699"/>
        <end position="708"/>
    </location>
</feature>
<keyword evidence="7" id="KW-0999">Mitochondrion inner membrane</keyword>
<evidence type="ECO:0000256" key="4">
    <source>
        <dbReference type="ARBA" id="ARBA00022617"/>
    </source>
</evidence>
<dbReference type="PANTHER" id="PTHR12743:SF0">
    <property type="entry name" value="HOLOCYTOCHROME C-TYPE SYNTHASE"/>
    <property type="match status" value="1"/>
</dbReference>
<evidence type="ECO:0000259" key="18">
    <source>
        <dbReference type="PROSITE" id="PS51035"/>
    </source>
</evidence>
<evidence type="ECO:0000256" key="6">
    <source>
        <dbReference type="ARBA" id="ARBA00022771"/>
    </source>
</evidence>
<feature type="region of interest" description="Disordered" evidence="14">
    <location>
        <begin position="506"/>
        <end position="554"/>
    </location>
</feature>
<keyword evidence="10" id="KW-0496">Mitochondrion</keyword>
<dbReference type="SUPFAM" id="SSF54236">
    <property type="entry name" value="Ubiquitin-like"/>
    <property type="match status" value="1"/>
</dbReference>
<keyword evidence="15" id="KW-0812">Transmembrane</keyword>
<keyword evidence="15" id="KW-1133">Transmembrane helix</keyword>
<organism evidence="20 21">
    <name type="scientific">Trichosporon asahii var. asahii (strain CBS 8904)</name>
    <name type="common">Yeast</name>
    <dbReference type="NCBI Taxonomy" id="1220162"/>
    <lineage>
        <taxon>Eukaryota</taxon>
        <taxon>Fungi</taxon>
        <taxon>Dikarya</taxon>
        <taxon>Basidiomycota</taxon>
        <taxon>Agaricomycotina</taxon>
        <taxon>Tremellomycetes</taxon>
        <taxon>Trichosporonales</taxon>
        <taxon>Trichosporonaceae</taxon>
        <taxon>Trichosporon</taxon>
    </lineage>
</organism>
<feature type="region of interest" description="Disordered" evidence="14">
    <location>
        <begin position="695"/>
        <end position="719"/>
    </location>
</feature>
<dbReference type="eggNOG" id="KOG3996">
    <property type="taxonomic scope" value="Eukaryota"/>
</dbReference>
<dbReference type="SMART" id="SM00744">
    <property type="entry name" value="RINGv"/>
    <property type="match status" value="1"/>
</dbReference>
<feature type="domain" description="BAG" evidence="18">
    <location>
        <begin position="958"/>
        <end position="1010"/>
    </location>
</feature>